<proteinExistence type="predicted"/>
<dbReference type="GO" id="GO:0005506">
    <property type="term" value="F:iron ion binding"/>
    <property type="evidence" value="ECO:0007669"/>
    <property type="project" value="InterPro"/>
</dbReference>
<dbReference type="GO" id="GO:0009055">
    <property type="term" value="F:electron transfer activity"/>
    <property type="evidence" value="ECO:0007669"/>
    <property type="project" value="InterPro"/>
</dbReference>
<organism evidence="9 10">
    <name type="scientific">Amphritea balenae</name>
    <dbReference type="NCBI Taxonomy" id="452629"/>
    <lineage>
        <taxon>Bacteria</taxon>
        <taxon>Pseudomonadati</taxon>
        <taxon>Pseudomonadota</taxon>
        <taxon>Gammaproteobacteria</taxon>
        <taxon>Oceanospirillales</taxon>
        <taxon>Oceanospirillaceae</taxon>
        <taxon>Amphritea</taxon>
    </lineage>
</organism>
<keyword evidence="4" id="KW-0249">Electron transport</keyword>
<dbReference type="AlphaFoldDB" id="A0A3P1SPE1"/>
<dbReference type="PANTHER" id="PTHR40942:SF4">
    <property type="entry name" value="CYTOCHROME C5"/>
    <property type="match status" value="1"/>
</dbReference>
<keyword evidence="5 6" id="KW-0408">Iron</keyword>
<dbReference type="PRINTS" id="PR00607">
    <property type="entry name" value="CYTCHROMECIE"/>
</dbReference>
<dbReference type="Gene3D" id="1.10.760.10">
    <property type="entry name" value="Cytochrome c-like domain"/>
    <property type="match status" value="1"/>
</dbReference>
<dbReference type="InterPro" id="IPR002323">
    <property type="entry name" value="Cyt_CIE"/>
</dbReference>
<evidence type="ECO:0000259" key="8">
    <source>
        <dbReference type="PROSITE" id="PS51007"/>
    </source>
</evidence>
<comment type="caution">
    <text evidence="9">The sequence shown here is derived from an EMBL/GenBank/DDBJ whole genome shotgun (WGS) entry which is preliminary data.</text>
</comment>
<gene>
    <name evidence="9" type="ORF">EHS89_12495</name>
</gene>
<sequence length="140" mass="14048">MSNIAAKAISALFAITLGFLATSTMANTDNDAIAERIKPVGSVCVEGEDCGGPATAAAGGAFSAADTYTASCAACHASGILDAPKFGSSDWSDRATAKGMDTLVTNAINGINAMPPRGTCASCSDDDIKALVEYMVDSAK</sequence>
<keyword evidence="2 6" id="KW-0349">Heme</keyword>
<dbReference type="InterPro" id="IPR009056">
    <property type="entry name" value="Cyt_c-like_dom"/>
</dbReference>
<dbReference type="GO" id="GO:0020037">
    <property type="term" value="F:heme binding"/>
    <property type="evidence" value="ECO:0007669"/>
    <property type="project" value="InterPro"/>
</dbReference>
<feature type="domain" description="Cytochrome c" evidence="8">
    <location>
        <begin position="54"/>
        <end position="139"/>
    </location>
</feature>
<dbReference type="PROSITE" id="PS51007">
    <property type="entry name" value="CYTC"/>
    <property type="match status" value="1"/>
</dbReference>
<evidence type="ECO:0000256" key="4">
    <source>
        <dbReference type="ARBA" id="ARBA00022982"/>
    </source>
</evidence>
<evidence type="ECO:0000256" key="7">
    <source>
        <dbReference type="SAM" id="SignalP"/>
    </source>
</evidence>
<protein>
    <submittedName>
        <fullName evidence="9">Cytochrome c5 family protein</fullName>
    </submittedName>
</protein>
<dbReference type="RefSeq" id="WP_124926486.1">
    <property type="nucleotide sequence ID" value="NZ_BMOH01000002.1"/>
</dbReference>
<dbReference type="EMBL" id="RQXV01000006">
    <property type="protein sequence ID" value="RRC98987.1"/>
    <property type="molecule type" value="Genomic_DNA"/>
</dbReference>
<dbReference type="InterPro" id="IPR036909">
    <property type="entry name" value="Cyt_c-like_dom_sf"/>
</dbReference>
<feature type="chain" id="PRO_5017996673" evidence="7">
    <location>
        <begin position="27"/>
        <end position="140"/>
    </location>
</feature>
<dbReference type="Pfam" id="PF13442">
    <property type="entry name" value="Cytochrome_CBB3"/>
    <property type="match status" value="1"/>
</dbReference>
<keyword evidence="7" id="KW-0732">Signal</keyword>
<feature type="signal peptide" evidence="7">
    <location>
        <begin position="1"/>
        <end position="26"/>
    </location>
</feature>
<keyword evidence="3 6" id="KW-0479">Metal-binding</keyword>
<evidence type="ECO:0000313" key="10">
    <source>
        <dbReference type="Proteomes" id="UP000267535"/>
    </source>
</evidence>
<evidence type="ECO:0000256" key="2">
    <source>
        <dbReference type="ARBA" id="ARBA00022617"/>
    </source>
</evidence>
<evidence type="ECO:0000256" key="6">
    <source>
        <dbReference type="PROSITE-ProRule" id="PRU00433"/>
    </source>
</evidence>
<reference evidence="9 10" key="1">
    <citation type="submission" date="2018-11" db="EMBL/GenBank/DDBJ databases">
        <title>The draft genome sequence of Amphritea balenae JAMM 1525T.</title>
        <authorList>
            <person name="Fang Z."/>
            <person name="Zhang Y."/>
            <person name="Han X."/>
        </authorList>
    </citation>
    <scope>NUCLEOTIDE SEQUENCE [LARGE SCALE GENOMIC DNA]</scope>
    <source>
        <strain evidence="9 10">JAMM 1525</strain>
    </source>
</reference>
<evidence type="ECO:0000256" key="5">
    <source>
        <dbReference type="ARBA" id="ARBA00023004"/>
    </source>
</evidence>
<keyword evidence="10" id="KW-1185">Reference proteome</keyword>
<dbReference type="SUPFAM" id="SSF46626">
    <property type="entry name" value="Cytochrome c"/>
    <property type="match status" value="1"/>
</dbReference>
<dbReference type="OrthoDB" id="9814708at2"/>
<dbReference type="PANTHER" id="PTHR40942">
    <property type="match status" value="1"/>
</dbReference>
<evidence type="ECO:0000256" key="1">
    <source>
        <dbReference type="ARBA" id="ARBA00022448"/>
    </source>
</evidence>
<evidence type="ECO:0000313" key="9">
    <source>
        <dbReference type="EMBL" id="RRC98987.1"/>
    </source>
</evidence>
<name>A0A3P1SPE1_9GAMM</name>
<keyword evidence="1" id="KW-0813">Transport</keyword>
<evidence type="ECO:0000256" key="3">
    <source>
        <dbReference type="ARBA" id="ARBA00022723"/>
    </source>
</evidence>
<accession>A0A3P1SPE1</accession>
<dbReference type="Proteomes" id="UP000267535">
    <property type="component" value="Unassembled WGS sequence"/>
</dbReference>